<feature type="domain" description="HD-associated" evidence="1">
    <location>
        <begin position="5"/>
        <end position="97"/>
    </location>
</feature>
<accession>X1A0K3</accession>
<dbReference type="Pfam" id="PF19276">
    <property type="entry name" value="HD_assoc_2"/>
    <property type="match status" value="1"/>
</dbReference>
<evidence type="ECO:0000313" key="2">
    <source>
        <dbReference type="EMBL" id="GAG66263.1"/>
    </source>
</evidence>
<proteinExistence type="predicted"/>
<feature type="non-terminal residue" evidence="2">
    <location>
        <position position="1"/>
    </location>
</feature>
<reference evidence="2" key="1">
    <citation type="journal article" date="2014" name="Front. Microbiol.">
        <title>High frequency of phylogenetically diverse reductive dehalogenase-homologous genes in deep subseafloor sedimentary metagenomes.</title>
        <authorList>
            <person name="Kawai M."/>
            <person name="Futagami T."/>
            <person name="Toyoda A."/>
            <person name="Takaki Y."/>
            <person name="Nishi S."/>
            <person name="Hori S."/>
            <person name="Arai W."/>
            <person name="Tsubouchi T."/>
            <person name="Morono Y."/>
            <person name="Uchiyama I."/>
            <person name="Ito T."/>
            <person name="Fujiyama A."/>
            <person name="Inagaki F."/>
            <person name="Takami H."/>
        </authorList>
    </citation>
    <scope>NUCLEOTIDE SEQUENCE</scope>
    <source>
        <strain evidence="2">Expedition CK06-06</strain>
    </source>
</reference>
<gene>
    <name evidence="2" type="ORF">S01H4_04735</name>
</gene>
<sequence length="107" mass="12029">NLVRESIEEEIASIAGVENHDVIVDVPTLPSVPYNPHQLDPMEIAIFETIDGKKVTRNLSDYSNIAAMMKGYLDVIRVYTFEKSRAKVGRAAREVFQEVPDTALIHM</sequence>
<organism evidence="2">
    <name type="scientific">marine sediment metagenome</name>
    <dbReference type="NCBI Taxonomy" id="412755"/>
    <lineage>
        <taxon>unclassified sequences</taxon>
        <taxon>metagenomes</taxon>
        <taxon>ecological metagenomes</taxon>
    </lineage>
</organism>
<dbReference type="InterPro" id="IPR045509">
    <property type="entry name" value="HD_assoc_2"/>
</dbReference>
<name>X1A0K3_9ZZZZ</name>
<dbReference type="AlphaFoldDB" id="X1A0K3"/>
<dbReference type="EMBL" id="BART01001297">
    <property type="protein sequence ID" value="GAG66263.1"/>
    <property type="molecule type" value="Genomic_DNA"/>
</dbReference>
<evidence type="ECO:0000259" key="1">
    <source>
        <dbReference type="Pfam" id="PF19276"/>
    </source>
</evidence>
<comment type="caution">
    <text evidence="2">The sequence shown here is derived from an EMBL/GenBank/DDBJ whole genome shotgun (WGS) entry which is preliminary data.</text>
</comment>
<protein>
    <recommendedName>
        <fullName evidence="1">HD-associated domain-containing protein</fullName>
    </recommendedName>
</protein>